<evidence type="ECO:0000313" key="2">
    <source>
        <dbReference type="EMBL" id="EOT72059.1"/>
    </source>
</evidence>
<proteinExistence type="predicted"/>
<dbReference type="Proteomes" id="UP000013781">
    <property type="component" value="Unassembled WGS sequence"/>
</dbReference>
<dbReference type="EMBL" id="AJAS01000015">
    <property type="protein sequence ID" value="EOH99258.1"/>
    <property type="molecule type" value="Genomic_DNA"/>
</dbReference>
<dbReference type="RefSeq" id="WP_010765405.1">
    <property type="nucleotide sequence ID" value="NZ_ASWB01000002.1"/>
</dbReference>
<reference evidence="1 3" key="1">
    <citation type="submission" date="2013-02" db="EMBL/GenBank/DDBJ databases">
        <title>The Genome Sequence of Enterococcus moraviensis BAA-383.</title>
        <authorList>
            <consortium name="The Broad Institute Genome Sequencing Platform"/>
            <consortium name="The Broad Institute Genome Sequencing Center for Infectious Disease"/>
            <person name="Earl A.M."/>
            <person name="Gilmore M.S."/>
            <person name="Lebreton F."/>
            <person name="Walker B."/>
            <person name="Young S.K."/>
            <person name="Zeng Q."/>
            <person name="Gargeya S."/>
            <person name="Fitzgerald M."/>
            <person name="Haas B."/>
            <person name="Abouelleil A."/>
            <person name="Alvarado L."/>
            <person name="Arachchi H.M."/>
            <person name="Berlin A.M."/>
            <person name="Chapman S.B."/>
            <person name="Dewar J."/>
            <person name="Goldberg J."/>
            <person name="Griggs A."/>
            <person name="Gujja S."/>
            <person name="Hansen M."/>
            <person name="Howarth C."/>
            <person name="Imamovic A."/>
            <person name="Larimer J."/>
            <person name="McCowan C."/>
            <person name="Murphy C."/>
            <person name="Neiman D."/>
            <person name="Pearson M."/>
            <person name="Priest M."/>
            <person name="Roberts A."/>
            <person name="Saif S."/>
            <person name="Shea T."/>
            <person name="Sisk P."/>
            <person name="Sykes S."/>
            <person name="Wortman J."/>
            <person name="Nusbaum C."/>
            <person name="Birren B."/>
        </authorList>
    </citation>
    <scope>NUCLEOTIDE SEQUENCE [LARGE SCALE GENOMIC DNA]</scope>
    <source>
        <strain evidence="1 3">ATCC BAA-383</strain>
    </source>
</reference>
<organism evidence="1 3">
    <name type="scientific">Enterococcus moraviensis ATCC BAA-383</name>
    <dbReference type="NCBI Taxonomy" id="1158609"/>
    <lineage>
        <taxon>Bacteria</taxon>
        <taxon>Bacillati</taxon>
        <taxon>Bacillota</taxon>
        <taxon>Bacilli</taxon>
        <taxon>Lactobacillales</taxon>
        <taxon>Enterococcaceae</taxon>
        <taxon>Enterococcus</taxon>
    </lineage>
</organism>
<comment type="caution">
    <text evidence="1">The sequence shown here is derived from an EMBL/GenBank/DDBJ whole genome shotgun (WGS) entry which is preliminary data.</text>
</comment>
<dbReference type="STRING" id="155617.RV09_GL002724"/>
<reference evidence="2 4" key="2">
    <citation type="submission" date="2013-03" db="EMBL/GenBank/DDBJ databases">
        <title>The Genome Sequence of Enterococcus moraviensis BAA-383 (PacBio/Illumina hybrid assembly).</title>
        <authorList>
            <consortium name="The Broad Institute Genomics Platform"/>
            <consortium name="The Broad Institute Genome Sequencing Center for Infectious Disease"/>
            <person name="Earl A."/>
            <person name="Russ C."/>
            <person name="Gilmore M."/>
            <person name="Surin D."/>
            <person name="Walker B."/>
            <person name="Young S."/>
            <person name="Zeng Q."/>
            <person name="Gargeya S."/>
            <person name="Fitzgerald M."/>
            <person name="Haas B."/>
            <person name="Abouelleil A."/>
            <person name="Allen A.W."/>
            <person name="Alvarado L."/>
            <person name="Arachchi H.M."/>
            <person name="Berlin A.M."/>
            <person name="Chapman S.B."/>
            <person name="Gainer-Dewar J."/>
            <person name="Goldberg J."/>
            <person name="Griggs A."/>
            <person name="Gujja S."/>
            <person name="Hansen M."/>
            <person name="Howarth C."/>
            <person name="Imamovic A."/>
            <person name="Ireland A."/>
            <person name="Larimer J."/>
            <person name="McCowan C."/>
            <person name="Murphy C."/>
            <person name="Pearson M."/>
            <person name="Poon T.W."/>
            <person name="Priest M."/>
            <person name="Roberts A."/>
            <person name="Saif S."/>
            <person name="Shea T."/>
            <person name="Sisk P."/>
            <person name="Sykes S."/>
            <person name="Wortman J."/>
            <person name="Nusbaum C."/>
            <person name="Birren B."/>
        </authorList>
    </citation>
    <scope>NUCLEOTIDE SEQUENCE [LARGE SCALE GENOMIC DNA]</scope>
    <source>
        <strain evidence="2 4">ATCC BAA-383</strain>
    </source>
</reference>
<evidence type="ECO:0000313" key="1">
    <source>
        <dbReference type="EMBL" id="EOH99258.1"/>
    </source>
</evidence>
<keyword evidence="4" id="KW-1185">Reference proteome</keyword>
<gene>
    <name evidence="2" type="ORF">I586_01867</name>
    <name evidence="1" type="ORF">UAY_02035</name>
</gene>
<name>R2QV65_9ENTE</name>
<dbReference type="EMBL" id="ASWB01000002">
    <property type="protein sequence ID" value="EOT72059.1"/>
    <property type="molecule type" value="Genomic_DNA"/>
</dbReference>
<protein>
    <submittedName>
        <fullName evidence="1">Uncharacterized protein</fullName>
    </submittedName>
</protein>
<dbReference type="Proteomes" id="UP000014157">
    <property type="component" value="Unassembled WGS sequence"/>
</dbReference>
<dbReference type="PATRIC" id="fig|1158609.3.peg.1984"/>
<evidence type="ECO:0000313" key="3">
    <source>
        <dbReference type="Proteomes" id="UP000013781"/>
    </source>
</evidence>
<evidence type="ECO:0000313" key="4">
    <source>
        <dbReference type="Proteomes" id="UP000014157"/>
    </source>
</evidence>
<accession>R2QV65</accession>
<dbReference type="HOGENOM" id="CLU_3135421_0_0_9"/>
<sequence>MKKLSIEEKKEVVAGLRCGTCGLNWSGCNQKGAKIIHKSKKNHICQVAP</sequence>
<dbReference type="AlphaFoldDB" id="R2QV65"/>